<evidence type="ECO:0000313" key="1">
    <source>
        <dbReference type="EMBL" id="VAW59180.1"/>
    </source>
</evidence>
<reference evidence="1" key="1">
    <citation type="submission" date="2018-06" db="EMBL/GenBank/DDBJ databases">
        <authorList>
            <person name="Zhirakovskaya E."/>
        </authorList>
    </citation>
    <scope>NUCLEOTIDE SEQUENCE</scope>
</reference>
<sequence length="84" mass="9859">MIDTEYGAKLKELSSDYYHNHIGFEAYRTKRKHVLDKIDEEYNGRKPVEEVEDEQPSGDTQIRPGESSIFMKTIAFFKNNNTEQ</sequence>
<dbReference type="AlphaFoldDB" id="A0A3B0X358"/>
<accession>A0A3B0X358</accession>
<proteinExistence type="predicted"/>
<dbReference type="EMBL" id="UOFG01000069">
    <property type="protein sequence ID" value="VAW59180.1"/>
    <property type="molecule type" value="Genomic_DNA"/>
</dbReference>
<organism evidence="1">
    <name type="scientific">hydrothermal vent metagenome</name>
    <dbReference type="NCBI Taxonomy" id="652676"/>
    <lineage>
        <taxon>unclassified sequences</taxon>
        <taxon>metagenomes</taxon>
        <taxon>ecological metagenomes</taxon>
    </lineage>
</organism>
<protein>
    <submittedName>
        <fullName evidence="1">Uncharacterized protein</fullName>
    </submittedName>
</protein>
<name>A0A3B0X358_9ZZZZ</name>
<gene>
    <name evidence="1" type="ORF">MNBD_GAMMA11-666</name>
</gene>